<dbReference type="EMBL" id="CP117522">
    <property type="protein sequence ID" value="WNE95805.1"/>
    <property type="molecule type" value="Genomic_DNA"/>
</dbReference>
<keyword evidence="3" id="KW-1185">Reference proteome</keyword>
<accession>A0ABY9UVC5</accession>
<evidence type="ECO:0000313" key="2">
    <source>
        <dbReference type="EMBL" id="WNE95805.1"/>
    </source>
</evidence>
<evidence type="ECO:0000313" key="3">
    <source>
        <dbReference type="Proteomes" id="UP001305606"/>
    </source>
</evidence>
<proteinExistence type="predicted"/>
<dbReference type="Proteomes" id="UP001305606">
    <property type="component" value="Chromosome"/>
</dbReference>
<evidence type="ECO:0000256" key="1">
    <source>
        <dbReference type="SAM" id="MobiDB-lite"/>
    </source>
</evidence>
<gene>
    <name evidence="2" type="ORF">PS467_10925</name>
</gene>
<organism evidence="2 3">
    <name type="scientific">Streptomyces luomodiensis</name>
    <dbReference type="NCBI Taxonomy" id="3026192"/>
    <lineage>
        <taxon>Bacteria</taxon>
        <taxon>Bacillati</taxon>
        <taxon>Actinomycetota</taxon>
        <taxon>Actinomycetes</taxon>
        <taxon>Kitasatosporales</taxon>
        <taxon>Streptomycetaceae</taxon>
        <taxon>Streptomyces</taxon>
    </lineage>
</organism>
<reference evidence="2 3" key="1">
    <citation type="submission" date="2023-02" db="EMBL/GenBank/DDBJ databases">
        <title>Streptomyces sp. SCA4-21 with antifungal activity against Fusarium oxysporum f. sp. cubense, Streptomyces sp. SCA2-17 with antifungal activity against Fusarium oxysporum f. sp. cubense.</title>
        <authorList>
            <person name="Qi D."/>
        </authorList>
    </citation>
    <scope>NUCLEOTIDE SEQUENCE [LARGE SCALE GENOMIC DNA]</scope>
    <source>
        <strain evidence="2 3">SCA4-21</strain>
    </source>
</reference>
<sequence>MRDTLILFTQSEHYGELVARINNFPKGASGKHFQHYSYADCTFGIDDSEDVLSDYDDEGLEYITESIGTFGVRQSTLSMVFRNRKTSADDFGLSSRPDASYYDWQVGAPGFKHEVRRLQQKQRSVPCSHGSLPTDTSQPGVHRWT</sequence>
<feature type="compositionally biased region" description="Polar residues" evidence="1">
    <location>
        <begin position="122"/>
        <end position="139"/>
    </location>
</feature>
<dbReference type="RefSeq" id="WP_311035098.1">
    <property type="nucleotide sequence ID" value="NZ_CP117522.1"/>
</dbReference>
<name>A0ABY9UVC5_9ACTN</name>
<protein>
    <submittedName>
        <fullName evidence="2">Uncharacterized protein</fullName>
    </submittedName>
</protein>
<feature type="region of interest" description="Disordered" evidence="1">
    <location>
        <begin position="122"/>
        <end position="145"/>
    </location>
</feature>